<dbReference type="Pfam" id="PF00455">
    <property type="entry name" value="DeoRC"/>
    <property type="match status" value="1"/>
</dbReference>
<gene>
    <name evidence="2" type="ORF">GC096_04495</name>
</gene>
<dbReference type="InterPro" id="IPR050313">
    <property type="entry name" value="Carb_Metab_HTH_regulators"/>
</dbReference>
<accession>A0ABX1X5A6</accession>
<proteinExistence type="predicted"/>
<reference evidence="2 3" key="1">
    <citation type="submission" date="2019-10" db="EMBL/GenBank/DDBJ databases">
        <title>Description of Paenibacillus humi sp. nov.</title>
        <authorList>
            <person name="Carlier A."/>
            <person name="Qi S."/>
        </authorList>
    </citation>
    <scope>NUCLEOTIDE SEQUENCE [LARGE SCALE GENOMIC DNA]</scope>
    <source>
        <strain evidence="2 3">LMG 31461</strain>
    </source>
</reference>
<sequence length="85" mass="9277">MDEKMKIGLQAAQLVKTGDSIFLDGGSITLQVARYLKPEMNITVVTNALNIAAELQGKQISTIVVGDGSHKVWHEGFGDLFRSHH</sequence>
<organism evidence="2 3">
    <name type="scientific">Paenibacillus plantarum</name>
    <dbReference type="NCBI Taxonomy" id="2654975"/>
    <lineage>
        <taxon>Bacteria</taxon>
        <taxon>Bacillati</taxon>
        <taxon>Bacillota</taxon>
        <taxon>Bacilli</taxon>
        <taxon>Bacillales</taxon>
        <taxon>Paenibacillaceae</taxon>
        <taxon>Paenibacillus</taxon>
    </lineage>
</organism>
<evidence type="ECO:0000313" key="2">
    <source>
        <dbReference type="EMBL" id="NOU63301.1"/>
    </source>
</evidence>
<feature type="domain" description="DeoR-like transcriptional repressor C-terminal sensor" evidence="1">
    <location>
        <begin position="2"/>
        <end position="67"/>
    </location>
</feature>
<comment type="caution">
    <text evidence="2">The sequence shown here is derived from an EMBL/GenBank/DDBJ whole genome shotgun (WGS) entry which is preliminary data.</text>
</comment>
<dbReference type="InterPro" id="IPR037171">
    <property type="entry name" value="NagB/RpiA_transferase-like"/>
</dbReference>
<keyword evidence="3" id="KW-1185">Reference proteome</keyword>
<dbReference type="SUPFAM" id="SSF100950">
    <property type="entry name" value="NagB/RpiA/CoA transferase-like"/>
    <property type="match status" value="1"/>
</dbReference>
<name>A0ABX1X5A6_9BACL</name>
<dbReference type="InterPro" id="IPR014036">
    <property type="entry name" value="DeoR-like_C"/>
</dbReference>
<evidence type="ECO:0000313" key="3">
    <source>
        <dbReference type="Proteomes" id="UP000653578"/>
    </source>
</evidence>
<dbReference type="PANTHER" id="PTHR30363">
    <property type="entry name" value="HTH-TYPE TRANSCRIPTIONAL REGULATOR SRLR-RELATED"/>
    <property type="match status" value="1"/>
</dbReference>
<protein>
    <recommendedName>
        <fullName evidence="1">DeoR-like transcriptional repressor C-terminal sensor domain-containing protein</fullName>
    </recommendedName>
</protein>
<dbReference type="EMBL" id="WHNY01000012">
    <property type="protein sequence ID" value="NOU63301.1"/>
    <property type="molecule type" value="Genomic_DNA"/>
</dbReference>
<evidence type="ECO:0000259" key="1">
    <source>
        <dbReference type="Pfam" id="PF00455"/>
    </source>
</evidence>
<dbReference type="Proteomes" id="UP000653578">
    <property type="component" value="Unassembled WGS sequence"/>
</dbReference>
<dbReference type="PANTHER" id="PTHR30363:SF44">
    <property type="entry name" value="AGA OPERON TRANSCRIPTIONAL REPRESSOR-RELATED"/>
    <property type="match status" value="1"/>
</dbReference>